<dbReference type="EMBL" id="JACBYQ010000001">
    <property type="protein sequence ID" value="NYE94473.1"/>
    <property type="molecule type" value="Genomic_DNA"/>
</dbReference>
<protein>
    <submittedName>
        <fullName evidence="2">Aminoglycoside phosphotransferase (APT) family kinase protein</fullName>
    </submittedName>
</protein>
<dbReference type="GO" id="GO:0016301">
    <property type="term" value="F:kinase activity"/>
    <property type="evidence" value="ECO:0007669"/>
    <property type="project" value="UniProtKB-KW"/>
</dbReference>
<evidence type="ECO:0000259" key="1">
    <source>
        <dbReference type="Pfam" id="PF01636"/>
    </source>
</evidence>
<dbReference type="SUPFAM" id="SSF56112">
    <property type="entry name" value="Protein kinase-like (PK-like)"/>
    <property type="match status" value="1"/>
</dbReference>
<dbReference type="Pfam" id="PF01636">
    <property type="entry name" value="APH"/>
    <property type="match status" value="1"/>
</dbReference>
<dbReference type="PANTHER" id="PTHR21310">
    <property type="entry name" value="AMINOGLYCOSIDE PHOSPHOTRANSFERASE-RELATED-RELATED"/>
    <property type="match status" value="1"/>
</dbReference>
<name>A0A7Y9S4K5_9MICC</name>
<keyword evidence="3" id="KW-1185">Reference proteome</keyword>
<dbReference type="InterPro" id="IPR002575">
    <property type="entry name" value="Aminoglycoside_PTrfase"/>
</dbReference>
<dbReference type="CDD" id="cd05155">
    <property type="entry name" value="APH_ChoK_like_1"/>
    <property type="match status" value="1"/>
</dbReference>
<dbReference type="PANTHER" id="PTHR21310:SF42">
    <property type="entry name" value="BIFUNCTIONAL AAC_APH"/>
    <property type="match status" value="1"/>
</dbReference>
<sequence>MANMPAAEVPLNEMLVTQLLHEQQPDLAHLPVHTLANGWDNGVFRLGKDFVVRLPRREISVQLIRNEQLFLPQIAELTSLNLPVPLRLGRPSETFGWPWTVSQWFDGEAAILSAPREHGGLVDQLADFLISIHRPAATGAPRNPVRGVPLRNRDRAFRDRVTPPRFAQHREIIALWEQSLRVPEWHREPYWLHGDLHAANILVLAGQVSAIIDFGDMGCGDPAVDFAAAWILFERSDRDRFRAKLDERIGTDAALWQRARGWALNLATVMLTQSDDSPEFLALGEHTLRAVLEN</sequence>
<keyword evidence="2" id="KW-0418">Kinase</keyword>
<organism evidence="2 3">
    <name type="scientific">Psychromicrobium silvestre</name>
    <dbReference type="NCBI Taxonomy" id="1645614"/>
    <lineage>
        <taxon>Bacteria</taxon>
        <taxon>Bacillati</taxon>
        <taxon>Actinomycetota</taxon>
        <taxon>Actinomycetes</taxon>
        <taxon>Micrococcales</taxon>
        <taxon>Micrococcaceae</taxon>
        <taxon>Psychromicrobium</taxon>
    </lineage>
</organism>
<dbReference type="Gene3D" id="3.30.200.20">
    <property type="entry name" value="Phosphorylase Kinase, domain 1"/>
    <property type="match status" value="1"/>
</dbReference>
<evidence type="ECO:0000313" key="2">
    <source>
        <dbReference type="EMBL" id="NYE94473.1"/>
    </source>
</evidence>
<proteinExistence type="predicted"/>
<accession>A0A7Y9S4K5</accession>
<evidence type="ECO:0000313" key="3">
    <source>
        <dbReference type="Proteomes" id="UP000521748"/>
    </source>
</evidence>
<dbReference type="Gene3D" id="3.90.1200.10">
    <property type="match status" value="1"/>
</dbReference>
<dbReference type="RefSeq" id="WP_179388233.1">
    <property type="nucleotide sequence ID" value="NZ_JACBYQ010000001.1"/>
</dbReference>
<keyword evidence="2" id="KW-0808">Transferase</keyword>
<feature type="domain" description="Aminoglycoside phosphotransferase" evidence="1">
    <location>
        <begin position="34"/>
        <end position="262"/>
    </location>
</feature>
<reference evidence="2 3" key="1">
    <citation type="submission" date="2020-07" db="EMBL/GenBank/DDBJ databases">
        <title>Sequencing the genomes of 1000 actinobacteria strains.</title>
        <authorList>
            <person name="Klenk H.-P."/>
        </authorList>
    </citation>
    <scope>NUCLEOTIDE SEQUENCE [LARGE SCALE GENOMIC DNA]</scope>
    <source>
        <strain evidence="2 3">DSM 102047</strain>
    </source>
</reference>
<comment type="caution">
    <text evidence="2">The sequence shown here is derived from an EMBL/GenBank/DDBJ whole genome shotgun (WGS) entry which is preliminary data.</text>
</comment>
<gene>
    <name evidence="2" type="ORF">FHU41_000694</name>
</gene>
<dbReference type="InterPro" id="IPR011009">
    <property type="entry name" value="Kinase-like_dom_sf"/>
</dbReference>
<dbReference type="AlphaFoldDB" id="A0A7Y9S4K5"/>
<dbReference type="InterPro" id="IPR051678">
    <property type="entry name" value="AGP_Transferase"/>
</dbReference>
<dbReference type="Proteomes" id="UP000521748">
    <property type="component" value="Unassembled WGS sequence"/>
</dbReference>